<name>A0AAE1CT12_9GAST</name>
<keyword evidence="10" id="KW-0505">Motor protein</keyword>
<dbReference type="GO" id="GO:0030286">
    <property type="term" value="C:dynein complex"/>
    <property type="evidence" value="ECO:0007669"/>
    <property type="project" value="UniProtKB-KW"/>
</dbReference>
<keyword evidence="6" id="KW-0067">ATP-binding</keyword>
<evidence type="ECO:0000256" key="11">
    <source>
        <dbReference type="ARBA" id="ARBA00023212"/>
    </source>
</evidence>
<sequence>MSVLGNRSYRFHVDLCGKKLERAEKLIGGLGGEKTRWTEAAESLEKIFDNLVGDILVSAAFIAYLGPFTSAFRDLAVADWVKVCKSYKIPGSAHFSLSRTLGEPIKIQAWNIAGLPKDSFSVDNGVIVAQSRRWPLMIDPDGQANRWVKNMEKDKSLSVIKLSDHDYMRILENCVTFGNPLLLENVGEELEPFLEPLLLKQTFKQGGVDMIMMGDQALEYSADFRFYMTTKLRNPHYMPEISTKVSLLNFMITPEGLEDQLLGIVVAKERPELEEERQVLIVTSAANQKQLKEIEDMILYTLSSSEGNILEDESAIEILDSSKHLSNEISKKQKVGEETEKKIEMSRMGYRSIAAHSSVLFFSITELPNIDPMYQYSLNWFVNLFVMSIQDSNKSKSLEKRIRFLADHFTYSLYCNVCRSLFEKDKLVFSFILCSNILRSRKEMSQENFLFFLTGGVGLENTLPNPAPKWLLDSSWDEICRLSDIQAFHGLRDSIAKQKKEWEKYYSSKEPHKTPLPEPWASTLDLFQKMMVQRCIRPDKITHAISDFVVEKLGKIFVQPPPFDLAKSFLDSNACSPLIFILSPGADPTMALLKYADDKGFGGKRFNSISLGQGQGPIAAQMIRQATEEGTWVLLQNCHLAVSWMTALEKICEEFSPDHVAVDFRLWLTSYPSPKFPVTVLQNGVKMTNEPPTGLRQNLLQSYLTDPISDETFYGGCADIRKPEKESNFTKLLFGLCFFHALVQERRKFGPNGWNIQYGFNESDLRISMRQLQMFINEYEEIPYAAVSYMTGECNYGGRVTDDWDRRCLMTILSDFFCEKLVNDVNYKFSSSGLYHLPLRTDHESCVKFIKQLPTSQYPEVFGMHENVDISRELQETKELFNSVLLIEGRVKGGAKGSDTAVAAVAHDILAKLPTNFNIEEATKKYPVTYNESMNTVLVQEMERFNRLLTIIRSSLVSVGKALKGLVVMSADLEALAGSLTLGKQPVLWAKSSYPSLKPLAGYINDFLERLRFLTKWFNEGKPTDFWISGFFFTQAFLTGVMQNFARKYTIPIDRLAFDFEVLPKDRMTRTPPDGAFIWGLFLDGARWDKKAGHLEEQKPRVLIEMIPVIWLQPKLQEKVDRGVRRYVCPIYKTSERKGVLSTTGHSTNFVMAIYLNTGNMPVQHWIKRSCAALCQTDN</sequence>
<evidence type="ECO:0008006" key="20">
    <source>
        <dbReference type="Google" id="ProtNLM"/>
    </source>
</evidence>
<dbReference type="Pfam" id="PF12777">
    <property type="entry name" value="MT"/>
    <property type="match status" value="1"/>
</dbReference>
<evidence type="ECO:0000313" key="19">
    <source>
        <dbReference type="Proteomes" id="UP001283361"/>
    </source>
</evidence>
<reference evidence="18" key="1">
    <citation type="journal article" date="2023" name="G3 (Bethesda)">
        <title>A reference genome for the long-term kleptoplast-retaining sea slug Elysia crispata morphotype clarki.</title>
        <authorList>
            <person name="Eastman K.E."/>
            <person name="Pendleton A.L."/>
            <person name="Shaikh M.A."/>
            <person name="Suttiyut T."/>
            <person name="Ogas R."/>
            <person name="Tomko P."/>
            <person name="Gavelis G."/>
            <person name="Widhalm J.R."/>
            <person name="Wisecaver J.H."/>
        </authorList>
    </citation>
    <scope>NUCLEOTIDE SEQUENCE</scope>
    <source>
        <strain evidence="18">ECLA1</strain>
    </source>
</reference>
<evidence type="ECO:0000256" key="4">
    <source>
        <dbReference type="ARBA" id="ARBA00022701"/>
    </source>
</evidence>
<dbReference type="FunFam" id="1.10.8.720:FF:000001">
    <property type="entry name" value="dynein heavy chain 7, axonemal"/>
    <property type="match status" value="1"/>
</dbReference>
<dbReference type="Pfam" id="PF18199">
    <property type="entry name" value="Dynein_C"/>
    <property type="match status" value="1"/>
</dbReference>
<evidence type="ECO:0000259" key="14">
    <source>
        <dbReference type="Pfam" id="PF12777"/>
    </source>
</evidence>
<dbReference type="GO" id="GO:0008569">
    <property type="term" value="F:minus-end-directed microtubule motor activity"/>
    <property type="evidence" value="ECO:0007669"/>
    <property type="project" value="InterPro"/>
</dbReference>
<keyword evidence="9" id="KW-0969">Cilium</keyword>
<comment type="similarity">
    <text evidence="2">Belongs to the dynein heavy chain family.</text>
</comment>
<evidence type="ECO:0000256" key="3">
    <source>
        <dbReference type="ARBA" id="ARBA00022490"/>
    </source>
</evidence>
<dbReference type="GO" id="GO:0051959">
    <property type="term" value="F:dynein light intermediate chain binding"/>
    <property type="evidence" value="ECO:0007669"/>
    <property type="project" value="InterPro"/>
</dbReference>
<keyword evidence="3" id="KW-0963">Cytoplasm</keyword>
<accession>A0AAE1CT12</accession>
<dbReference type="InterPro" id="IPR035706">
    <property type="entry name" value="AAA_9"/>
</dbReference>
<dbReference type="FunFam" id="1.20.1270.280:FF:000001">
    <property type="entry name" value="dynein heavy chain 7, axonemal"/>
    <property type="match status" value="1"/>
</dbReference>
<keyword evidence="4" id="KW-0493">Microtubule</keyword>
<dbReference type="Gene3D" id="6.10.140.1060">
    <property type="match status" value="1"/>
</dbReference>
<dbReference type="EMBL" id="JAWDGP010006861">
    <property type="protein sequence ID" value="KAK3734119.1"/>
    <property type="molecule type" value="Genomic_DNA"/>
</dbReference>
<gene>
    <name evidence="18" type="ORF">RRG08_000032</name>
</gene>
<dbReference type="InterPro" id="IPR004273">
    <property type="entry name" value="Dynein_heavy_D6_P-loop"/>
</dbReference>
<comment type="subcellular location">
    <subcellularLocation>
        <location evidence="1">Cytoplasm</location>
        <location evidence="1">Cytoskeleton</location>
        <location evidence="1">Cilium axoneme</location>
    </subcellularLocation>
</comment>
<dbReference type="Gene3D" id="3.10.490.20">
    <property type="match status" value="1"/>
</dbReference>
<dbReference type="FunFam" id="1.10.8.1220:FF:000001">
    <property type="entry name" value="Dynein axonemal heavy chain 5"/>
    <property type="match status" value="1"/>
</dbReference>
<evidence type="ECO:0000313" key="18">
    <source>
        <dbReference type="EMBL" id="KAK3734119.1"/>
    </source>
</evidence>
<evidence type="ECO:0000259" key="15">
    <source>
        <dbReference type="Pfam" id="PF12781"/>
    </source>
</evidence>
<dbReference type="GO" id="GO:0045505">
    <property type="term" value="F:dynein intermediate chain binding"/>
    <property type="evidence" value="ECO:0007669"/>
    <property type="project" value="InterPro"/>
</dbReference>
<dbReference type="PANTHER" id="PTHR22878:SF70">
    <property type="entry name" value="DYNEIN HEAVY CHAIN 2, AXONEMAL"/>
    <property type="match status" value="1"/>
</dbReference>
<feature type="domain" description="Dynein heavy chain ATP-binding dynein motor region" evidence="15">
    <location>
        <begin position="109"/>
        <end position="329"/>
    </location>
</feature>
<evidence type="ECO:0000256" key="9">
    <source>
        <dbReference type="ARBA" id="ARBA00023069"/>
    </source>
</evidence>
<dbReference type="Pfam" id="PF18198">
    <property type="entry name" value="AAA_lid_11"/>
    <property type="match status" value="1"/>
</dbReference>
<evidence type="ECO:0000256" key="10">
    <source>
        <dbReference type="ARBA" id="ARBA00023175"/>
    </source>
</evidence>
<dbReference type="Proteomes" id="UP001283361">
    <property type="component" value="Unassembled WGS sequence"/>
</dbReference>
<dbReference type="FunFam" id="3.40.50.300:FF:000223">
    <property type="entry name" value="Dynein heavy chain 3, axonemal"/>
    <property type="match status" value="1"/>
</dbReference>
<feature type="domain" description="Dynein heavy chain coiled coil stalk" evidence="14">
    <location>
        <begin position="18"/>
        <end position="74"/>
    </location>
</feature>
<keyword evidence="12" id="KW-0966">Cell projection</keyword>
<evidence type="ECO:0000259" key="16">
    <source>
        <dbReference type="Pfam" id="PF18198"/>
    </source>
</evidence>
<evidence type="ECO:0000259" key="13">
    <source>
        <dbReference type="Pfam" id="PF03028"/>
    </source>
</evidence>
<keyword evidence="7" id="KW-0243">Dynein</keyword>
<dbReference type="PANTHER" id="PTHR22878">
    <property type="entry name" value="DYNEIN HEAVY CHAIN 6, AXONEMAL-LIKE-RELATED"/>
    <property type="match status" value="1"/>
</dbReference>
<dbReference type="Gene3D" id="1.10.8.1220">
    <property type="match status" value="1"/>
</dbReference>
<evidence type="ECO:0000256" key="5">
    <source>
        <dbReference type="ARBA" id="ARBA00022741"/>
    </source>
</evidence>
<dbReference type="Pfam" id="PF03028">
    <property type="entry name" value="Dynein_heavy"/>
    <property type="match status" value="1"/>
</dbReference>
<dbReference type="InterPro" id="IPR026983">
    <property type="entry name" value="DHC"/>
</dbReference>
<dbReference type="FunFam" id="3.40.50.300:FF:000362">
    <property type="entry name" value="Dynein, axonemal, heavy chain 6"/>
    <property type="match status" value="1"/>
</dbReference>
<evidence type="ECO:0000256" key="7">
    <source>
        <dbReference type="ARBA" id="ARBA00023017"/>
    </source>
</evidence>
<evidence type="ECO:0000256" key="1">
    <source>
        <dbReference type="ARBA" id="ARBA00004430"/>
    </source>
</evidence>
<organism evidence="18 19">
    <name type="scientific">Elysia crispata</name>
    <name type="common">lettuce slug</name>
    <dbReference type="NCBI Taxonomy" id="231223"/>
    <lineage>
        <taxon>Eukaryota</taxon>
        <taxon>Metazoa</taxon>
        <taxon>Spiralia</taxon>
        <taxon>Lophotrochozoa</taxon>
        <taxon>Mollusca</taxon>
        <taxon>Gastropoda</taxon>
        <taxon>Heterobranchia</taxon>
        <taxon>Euthyneura</taxon>
        <taxon>Panpulmonata</taxon>
        <taxon>Sacoglossa</taxon>
        <taxon>Placobranchoidea</taxon>
        <taxon>Plakobranchidae</taxon>
        <taxon>Elysia</taxon>
    </lineage>
</organism>
<proteinExistence type="inferred from homology"/>
<dbReference type="Gene3D" id="1.20.1270.280">
    <property type="match status" value="1"/>
</dbReference>
<keyword evidence="8" id="KW-0175">Coiled coil</keyword>
<evidence type="ECO:0000256" key="12">
    <source>
        <dbReference type="ARBA" id="ARBA00023273"/>
    </source>
</evidence>
<keyword evidence="11" id="KW-0206">Cytoskeleton</keyword>
<dbReference type="AlphaFoldDB" id="A0AAE1CT12"/>
<feature type="domain" description="Dynein heavy chain region D6 P-loop" evidence="13">
    <location>
        <begin position="574"/>
        <end position="688"/>
    </location>
</feature>
<evidence type="ECO:0000256" key="8">
    <source>
        <dbReference type="ARBA" id="ARBA00023054"/>
    </source>
</evidence>
<dbReference type="InterPro" id="IPR024743">
    <property type="entry name" value="Dynein_HC_stalk"/>
</dbReference>
<feature type="domain" description="Dynein heavy chain C-terminal" evidence="17">
    <location>
        <begin position="875"/>
        <end position="1175"/>
    </location>
</feature>
<dbReference type="Pfam" id="PF12781">
    <property type="entry name" value="AAA_9"/>
    <property type="match status" value="1"/>
</dbReference>
<dbReference type="GO" id="GO:0005930">
    <property type="term" value="C:axoneme"/>
    <property type="evidence" value="ECO:0007669"/>
    <property type="project" value="UniProtKB-SubCell"/>
</dbReference>
<dbReference type="FunFam" id="3.10.490.20:FF:000001">
    <property type="entry name" value="dynein heavy chain 7, axonemal"/>
    <property type="match status" value="1"/>
</dbReference>
<dbReference type="InterPro" id="IPR041658">
    <property type="entry name" value="AAA_lid_11"/>
</dbReference>
<dbReference type="Gene3D" id="3.40.50.300">
    <property type="entry name" value="P-loop containing nucleotide triphosphate hydrolases"/>
    <property type="match status" value="2"/>
</dbReference>
<evidence type="ECO:0000256" key="6">
    <source>
        <dbReference type="ARBA" id="ARBA00022840"/>
    </source>
</evidence>
<keyword evidence="5" id="KW-0547">Nucleotide-binding</keyword>
<dbReference type="InterPro" id="IPR027417">
    <property type="entry name" value="P-loop_NTPase"/>
</dbReference>
<feature type="domain" description="Dynein heavy chain AAA lid" evidence="16">
    <location>
        <begin position="729"/>
        <end position="867"/>
    </location>
</feature>
<protein>
    <recommendedName>
        <fullName evidence="20">Dynein heavy chain</fullName>
    </recommendedName>
</protein>
<dbReference type="GO" id="GO:0005524">
    <property type="term" value="F:ATP binding"/>
    <property type="evidence" value="ECO:0007669"/>
    <property type="project" value="UniProtKB-KW"/>
</dbReference>
<dbReference type="InterPro" id="IPR043160">
    <property type="entry name" value="Dynein_C_barrel"/>
</dbReference>
<dbReference type="GO" id="GO:0007018">
    <property type="term" value="P:microtubule-based movement"/>
    <property type="evidence" value="ECO:0007669"/>
    <property type="project" value="InterPro"/>
</dbReference>
<dbReference type="GO" id="GO:0005874">
    <property type="term" value="C:microtubule"/>
    <property type="evidence" value="ECO:0007669"/>
    <property type="project" value="UniProtKB-KW"/>
</dbReference>
<evidence type="ECO:0000256" key="2">
    <source>
        <dbReference type="ARBA" id="ARBA00008887"/>
    </source>
</evidence>
<comment type="caution">
    <text evidence="18">The sequence shown here is derived from an EMBL/GenBank/DDBJ whole genome shotgun (WGS) entry which is preliminary data.</text>
</comment>
<dbReference type="Gene3D" id="1.10.8.720">
    <property type="entry name" value="Region D6 of dynein motor"/>
    <property type="match status" value="1"/>
</dbReference>
<evidence type="ECO:0000259" key="17">
    <source>
        <dbReference type="Pfam" id="PF18199"/>
    </source>
</evidence>
<keyword evidence="19" id="KW-1185">Reference proteome</keyword>
<dbReference type="InterPro" id="IPR041228">
    <property type="entry name" value="Dynein_C"/>
</dbReference>
<dbReference type="InterPro" id="IPR042219">
    <property type="entry name" value="AAA_lid_11_sf"/>
</dbReference>
<dbReference type="Gene3D" id="1.20.920.20">
    <property type="match status" value="1"/>
</dbReference>